<dbReference type="Pfam" id="PF00881">
    <property type="entry name" value="Nitroreductase"/>
    <property type="match status" value="1"/>
</dbReference>
<dbReference type="PANTHER" id="PTHR43035:SF1">
    <property type="entry name" value="FATTY ACID REPRESSION MUTANT PROTEIN 2-RELATED"/>
    <property type="match status" value="1"/>
</dbReference>
<dbReference type="GO" id="GO:0034599">
    <property type="term" value="P:cellular response to oxidative stress"/>
    <property type="evidence" value="ECO:0007669"/>
    <property type="project" value="InterPro"/>
</dbReference>
<evidence type="ECO:0000256" key="4">
    <source>
        <dbReference type="ARBA" id="ARBA00022490"/>
    </source>
</evidence>
<evidence type="ECO:0000259" key="7">
    <source>
        <dbReference type="Pfam" id="PF00881"/>
    </source>
</evidence>
<dbReference type="GO" id="GO:0016491">
    <property type="term" value="F:oxidoreductase activity"/>
    <property type="evidence" value="ECO:0007669"/>
    <property type="project" value="UniProtKB-KW"/>
</dbReference>
<dbReference type="Proteomes" id="UP000030151">
    <property type="component" value="Unassembled WGS sequence"/>
</dbReference>
<evidence type="ECO:0000313" key="9">
    <source>
        <dbReference type="Proteomes" id="UP000030151"/>
    </source>
</evidence>
<feature type="domain" description="Nitroreductase" evidence="7">
    <location>
        <begin position="16"/>
        <end position="183"/>
    </location>
</feature>
<dbReference type="GO" id="GO:0005737">
    <property type="term" value="C:cytoplasm"/>
    <property type="evidence" value="ECO:0007669"/>
    <property type="project" value="UniProtKB-SubCell"/>
</dbReference>
<evidence type="ECO:0000256" key="3">
    <source>
        <dbReference type="ARBA" id="ARBA00007118"/>
    </source>
</evidence>
<dbReference type="InterPro" id="IPR033877">
    <property type="entry name" value="Frm2/Hbn1"/>
</dbReference>
<dbReference type="InterPro" id="IPR029479">
    <property type="entry name" value="Nitroreductase"/>
</dbReference>
<dbReference type="SUPFAM" id="SSF55469">
    <property type="entry name" value="FMN-dependent nitroreductase-like"/>
    <property type="match status" value="1"/>
</dbReference>
<protein>
    <submittedName>
        <fullName evidence="8">Nitroreductase-like family protein</fullName>
    </submittedName>
</protein>
<sequence length="206" mass="23020">MSAAKLSADLLIQMAKARRTIYALDKNLPVSTSRIQELVNETTLHTPSSFNSQSNRAVVLLGPEHDKLWDMTASTLRAIVPDDKWKHTEDRMAMFKRAAGTVLFFEDDDVVKGMQAAFPSYADRFPAWATQSAGMQQLLLWTALELEGLGANLQHYNPLIDDKVATTWSLPRSWRLNAQLVFGGRAGEPGDKEFKPLEDRVKVFGA</sequence>
<reference evidence="8 9" key="1">
    <citation type="submission" date="2014-02" db="EMBL/GenBank/DDBJ databases">
        <title>The genome sequence of the entomopathogenic fungus Metarhizium robertsii ARSEF 2575.</title>
        <authorList>
            <person name="Giuliano Garisto Donzelli B."/>
            <person name="Roe B.A."/>
            <person name="Macmil S.L."/>
            <person name="Krasnoff S.B."/>
            <person name="Gibson D.M."/>
        </authorList>
    </citation>
    <scope>NUCLEOTIDE SEQUENCE [LARGE SCALE GENOMIC DNA]</scope>
    <source>
        <strain evidence="8 9">ARSEF 2575</strain>
    </source>
</reference>
<dbReference type="PANTHER" id="PTHR43035">
    <property type="entry name" value="FATTY ACID REPRESSION MUTANT PROTEIN 2-RELATED"/>
    <property type="match status" value="1"/>
</dbReference>
<dbReference type="GO" id="GO:0005634">
    <property type="term" value="C:nucleus"/>
    <property type="evidence" value="ECO:0007669"/>
    <property type="project" value="UniProtKB-SubCell"/>
</dbReference>
<evidence type="ECO:0000256" key="2">
    <source>
        <dbReference type="ARBA" id="ARBA00004496"/>
    </source>
</evidence>
<dbReference type="FunFam" id="3.40.109.10:FF:000001">
    <property type="entry name" value="Nitroreductase family"/>
    <property type="match status" value="1"/>
</dbReference>
<keyword evidence="4" id="KW-0963">Cytoplasm</keyword>
<evidence type="ECO:0000256" key="5">
    <source>
        <dbReference type="ARBA" id="ARBA00023002"/>
    </source>
</evidence>
<gene>
    <name evidence="8" type="ORF">X797_003448</name>
</gene>
<dbReference type="AlphaFoldDB" id="A0A0A1V0H5"/>
<evidence type="ECO:0000313" key="8">
    <source>
        <dbReference type="EMBL" id="EXV03649.1"/>
    </source>
</evidence>
<comment type="caution">
    <text evidence="8">The sequence shown here is derived from an EMBL/GenBank/DDBJ whole genome shotgun (WGS) entry which is preliminary data.</text>
</comment>
<name>A0A0A1V0H5_9HYPO</name>
<dbReference type="OrthoDB" id="2138173at2759"/>
<comment type="similarity">
    <text evidence="3">Belongs to the nitroreductase family.</text>
</comment>
<evidence type="ECO:0000256" key="6">
    <source>
        <dbReference type="ARBA" id="ARBA00023242"/>
    </source>
</evidence>
<dbReference type="eggNOG" id="ENOG502RYI9">
    <property type="taxonomic scope" value="Eukaryota"/>
</dbReference>
<evidence type="ECO:0000256" key="1">
    <source>
        <dbReference type="ARBA" id="ARBA00004123"/>
    </source>
</evidence>
<keyword evidence="6" id="KW-0539">Nucleus</keyword>
<dbReference type="HOGENOM" id="CLU_073125_1_0_1"/>
<accession>A0A0A1V0H5</accession>
<proteinExistence type="inferred from homology"/>
<dbReference type="Gene3D" id="3.40.109.10">
    <property type="entry name" value="NADH Oxidase"/>
    <property type="match status" value="1"/>
</dbReference>
<dbReference type="InterPro" id="IPR000415">
    <property type="entry name" value="Nitroreductase-like"/>
</dbReference>
<comment type="subcellular location">
    <subcellularLocation>
        <location evidence="2">Cytoplasm</location>
    </subcellularLocation>
    <subcellularLocation>
        <location evidence="1">Nucleus</location>
    </subcellularLocation>
</comment>
<dbReference type="EMBL" id="JELW01000003">
    <property type="protein sequence ID" value="EXV03649.1"/>
    <property type="molecule type" value="Genomic_DNA"/>
</dbReference>
<dbReference type="CDD" id="cd02140">
    <property type="entry name" value="Frm2-like"/>
    <property type="match status" value="1"/>
</dbReference>
<organism evidence="8 9">
    <name type="scientific">Metarhizium robertsii</name>
    <dbReference type="NCBI Taxonomy" id="568076"/>
    <lineage>
        <taxon>Eukaryota</taxon>
        <taxon>Fungi</taxon>
        <taxon>Dikarya</taxon>
        <taxon>Ascomycota</taxon>
        <taxon>Pezizomycotina</taxon>
        <taxon>Sordariomycetes</taxon>
        <taxon>Hypocreomycetidae</taxon>
        <taxon>Hypocreales</taxon>
        <taxon>Clavicipitaceae</taxon>
        <taxon>Metarhizium</taxon>
    </lineage>
</organism>
<keyword evidence="5" id="KW-0560">Oxidoreductase</keyword>